<dbReference type="Gene3D" id="1.10.10.10">
    <property type="entry name" value="Winged helix-like DNA-binding domain superfamily/Winged helix DNA-binding domain"/>
    <property type="match status" value="1"/>
</dbReference>
<dbReference type="RefSeq" id="WP_211435404.1">
    <property type="nucleotide sequence ID" value="NZ_FOEE01000001.1"/>
</dbReference>
<dbReference type="InterPro" id="IPR036388">
    <property type="entry name" value="WH-like_DNA-bd_sf"/>
</dbReference>
<gene>
    <name evidence="2" type="ORF">SAMN05660991_00112</name>
</gene>
<dbReference type="PANTHER" id="PTHR33164">
    <property type="entry name" value="TRANSCRIPTIONAL REGULATOR, MARR FAMILY"/>
    <property type="match status" value="1"/>
</dbReference>
<dbReference type="InterPro" id="IPR000835">
    <property type="entry name" value="HTH_MarR-typ"/>
</dbReference>
<dbReference type="SUPFAM" id="SSF46785">
    <property type="entry name" value="Winged helix' DNA-binding domain"/>
    <property type="match status" value="1"/>
</dbReference>
<dbReference type="STRING" id="673521.SAMN05660991_00112"/>
<dbReference type="GO" id="GO:0003677">
    <property type="term" value="F:DNA binding"/>
    <property type="evidence" value="ECO:0007669"/>
    <property type="project" value="UniProtKB-KW"/>
</dbReference>
<protein>
    <submittedName>
        <fullName evidence="2">DNA-binding transcriptional regulator, MarR family</fullName>
    </submittedName>
</protein>
<dbReference type="InterPro" id="IPR039422">
    <property type="entry name" value="MarR/SlyA-like"/>
</dbReference>
<dbReference type="AlphaFoldDB" id="A0A1H8PDK5"/>
<reference evidence="3" key="1">
    <citation type="submission" date="2016-10" db="EMBL/GenBank/DDBJ databases">
        <authorList>
            <person name="Varghese N."/>
            <person name="Submissions S."/>
        </authorList>
    </citation>
    <scope>NUCLEOTIDE SEQUENCE [LARGE SCALE GENOMIC DNA]</scope>
    <source>
        <strain evidence="3">DSM 45413</strain>
    </source>
</reference>
<organism evidence="2 3">
    <name type="scientific">Trujillonella endophytica</name>
    <dbReference type="NCBI Taxonomy" id="673521"/>
    <lineage>
        <taxon>Bacteria</taxon>
        <taxon>Bacillati</taxon>
        <taxon>Actinomycetota</taxon>
        <taxon>Actinomycetes</taxon>
        <taxon>Geodermatophilales</taxon>
        <taxon>Geodermatophilaceae</taxon>
        <taxon>Trujillonella</taxon>
    </lineage>
</organism>
<dbReference type="PANTHER" id="PTHR33164:SF99">
    <property type="entry name" value="MARR FAMILY REGULATORY PROTEIN"/>
    <property type="match status" value="1"/>
</dbReference>
<sequence>MRPTDWTTAAAVLRLAAELIDTVQDGVAARGFPDVRPAHGFAFVRIAAGHATTSDVAAHLGVTKQSAAELVTALVDRGYVTREPDPRDARARLLRLTPRGQACTVAAEEAAADAVADWRARLGAEAFAALEAALASLALPGPLRPSW</sequence>
<dbReference type="GO" id="GO:0003700">
    <property type="term" value="F:DNA-binding transcription factor activity"/>
    <property type="evidence" value="ECO:0007669"/>
    <property type="project" value="InterPro"/>
</dbReference>
<dbReference type="InterPro" id="IPR036390">
    <property type="entry name" value="WH_DNA-bd_sf"/>
</dbReference>
<evidence type="ECO:0000313" key="2">
    <source>
        <dbReference type="EMBL" id="SEO39881.1"/>
    </source>
</evidence>
<dbReference type="Pfam" id="PF12802">
    <property type="entry name" value="MarR_2"/>
    <property type="match status" value="1"/>
</dbReference>
<dbReference type="SMART" id="SM00347">
    <property type="entry name" value="HTH_MARR"/>
    <property type="match status" value="1"/>
</dbReference>
<feature type="domain" description="HTH marR-type" evidence="1">
    <location>
        <begin position="1"/>
        <end position="139"/>
    </location>
</feature>
<evidence type="ECO:0000259" key="1">
    <source>
        <dbReference type="PROSITE" id="PS50995"/>
    </source>
</evidence>
<accession>A0A1H8PDK5</accession>
<evidence type="ECO:0000313" key="3">
    <source>
        <dbReference type="Proteomes" id="UP000198960"/>
    </source>
</evidence>
<proteinExistence type="predicted"/>
<name>A0A1H8PDK5_9ACTN</name>
<dbReference type="Proteomes" id="UP000198960">
    <property type="component" value="Unassembled WGS sequence"/>
</dbReference>
<dbReference type="GO" id="GO:0006950">
    <property type="term" value="P:response to stress"/>
    <property type="evidence" value="ECO:0007669"/>
    <property type="project" value="TreeGrafter"/>
</dbReference>
<keyword evidence="2" id="KW-0238">DNA-binding</keyword>
<dbReference type="PROSITE" id="PS50995">
    <property type="entry name" value="HTH_MARR_2"/>
    <property type="match status" value="1"/>
</dbReference>
<keyword evidence="3" id="KW-1185">Reference proteome</keyword>
<dbReference type="EMBL" id="FOEE01000001">
    <property type="protein sequence ID" value="SEO39881.1"/>
    <property type="molecule type" value="Genomic_DNA"/>
</dbReference>